<evidence type="ECO:0000313" key="2">
    <source>
        <dbReference type="WBParaSite" id="ES5_v2.g14166.t1"/>
    </source>
</evidence>
<dbReference type="WBParaSite" id="ES5_v2.g14166.t1">
    <property type="protein sequence ID" value="ES5_v2.g14166.t1"/>
    <property type="gene ID" value="ES5_v2.g14166"/>
</dbReference>
<protein>
    <submittedName>
        <fullName evidence="2">Uncharacterized protein</fullName>
    </submittedName>
</protein>
<sequence>MLFLAFSATISSDISLWDHVVKMEQVILSVEYNGRHLNVWMDANHGYNRFYVTPLCVIDIESINCKRNEYSNVRNHVYSFYLKLWDSSAAQMVEIALKQKNVTVKASDILPLPMQMVRLGVGNQITSKIQVEKHWRSHQDQPNVIIFELFTKHKHFCDKMVNDSKADLETFLARTKLYFEFSMVLQQRATRNLNISGSTIAKSSFFRMVYLTSKDLNNLVRDIINVISVEEEVTSTYIPSEEENQIIKELLGIIGEHRIHSRDLTKDEWNSVFWNDIFSRPDVQTEYFNDTVKYDENENRFSYNATRDHHFREKIKNKYDKQTSKTKSGSLGFTFDGFGFNTSGSKLKSINTSEDHLNDKERQLKDSLSFEDFKKAMAKRNVNTKWTGTKFEPKPFNLHRINLRQLSSSSEVYFKRIITTNIPSTQKIEIRPENLHHAGSAKNIGLLLNEDIINKLNGAIKSFDAKTDELKNQFNLLQSGYNDLNQYSRGNLDKYVPVINENLNKIGAVQNQVNQVQNQVNNIQQSHNDLNGFSRGQIQNILNAVNTLNEFQNKWAGQLDHMVARLEILKQQDFAIMQCTDELSDHSQPVQCLRNLGYKD</sequence>
<reference evidence="2" key="1">
    <citation type="submission" date="2022-11" db="UniProtKB">
        <authorList>
            <consortium name="WormBaseParasite"/>
        </authorList>
    </citation>
    <scope>IDENTIFICATION</scope>
</reference>
<accession>A0AC34FAE8</accession>
<proteinExistence type="predicted"/>
<name>A0AC34FAE8_9BILA</name>
<dbReference type="Proteomes" id="UP000887579">
    <property type="component" value="Unplaced"/>
</dbReference>
<organism evidence="1 2">
    <name type="scientific">Panagrolaimus sp. ES5</name>
    <dbReference type="NCBI Taxonomy" id="591445"/>
    <lineage>
        <taxon>Eukaryota</taxon>
        <taxon>Metazoa</taxon>
        <taxon>Ecdysozoa</taxon>
        <taxon>Nematoda</taxon>
        <taxon>Chromadorea</taxon>
        <taxon>Rhabditida</taxon>
        <taxon>Tylenchina</taxon>
        <taxon>Panagrolaimomorpha</taxon>
        <taxon>Panagrolaimoidea</taxon>
        <taxon>Panagrolaimidae</taxon>
        <taxon>Panagrolaimus</taxon>
    </lineage>
</organism>
<evidence type="ECO:0000313" key="1">
    <source>
        <dbReference type="Proteomes" id="UP000887579"/>
    </source>
</evidence>